<name>A0A0A9BLC6_ARUDO</name>
<proteinExistence type="predicted"/>
<dbReference type="EMBL" id="GBRH01233749">
    <property type="protein sequence ID" value="JAD64146.1"/>
    <property type="molecule type" value="Transcribed_RNA"/>
</dbReference>
<dbReference type="AlphaFoldDB" id="A0A0A9BLC6"/>
<reference evidence="1" key="1">
    <citation type="submission" date="2014-09" db="EMBL/GenBank/DDBJ databases">
        <authorList>
            <person name="Magalhaes I.L.F."/>
            <person name="Oliveira U."/>
            <person name="Santos F.R."/>
            <person name="Vidigal T.H.D.A."/>
            <person name="Brescovit A.D."/>
            <person name="Santos A.J."/>
        </authorList>
    </citation>
    <scope>NUCLEOTIDE SEQUENCE</scope>
    <source>
        <tissue evidence="1">Shoot tissue taken approximately 20 cm above the soil surface</tissue>
    </source>
</reference>
<protein>
    <submittedName>
        <fullName evidence="1">Uncharacterized protein</fullName>
    </submittedName>
</protein>
<accession>A0A0A9BLC6</accession>
<reference evidence="1" key="2">
    <citation type="journal article" date="2015" name="Data Brief">
        <title>Shoot transcriptome of the giant reed, Arundo donax.</title>
        <authorList>
            <person name="Barrero R.A."/>
            <person name="Guerrero F.D."/>
            <person name="Moolhuijzen P."/>
            <person name="Goolsby J.A."/>
            <person name="Tidwell J."/>
            <person name="Bellgard S.E."/>
            <person name="Bellgard M.I."/>
        </authorList>
    </citation>
    <scope>NUCLEOTIDE SEQUENCE</scope>
    <source>
        <tissue evidence="1">Shoot tissue taken approximately 20 cm above the soil surface</tissue>
    </source>
</reference>
<evidence type="ECO:0000313" key="1">
    <source>
        <dbReference type="EMBL" id="JAD64146.1"/>
    </source>
</evidence>
<sequence length="24" mass="3021">MFQGLHFSCAFARRIRSYYLRLFH</sequence>
<organism evidence="1">
    <name type="scientific">Arundo donax</name>
    <name type="common">Giant reed</name>
    <name type="synonym">Donax arundinaceus</name>
    <dbReference type="NCBI Taxonomy" id="35708"/>
    <lineage>
        <taxon>Eukaryota</taxon>
        <taxon>Viridiplantae</taxon>
        <taxon>Streptophyta</taxon>
        <taxon>Embryophyta</taxon>
        <taxon>Tracheophyta</taxon>
        <taxon>Spermatophyta</taxon>
        <taxon>Magnoliopsida</taxon>
        <taxon>Liliopsida</taxon>
        <taxon>Poales</taxon>
        <taxon>Poaceae</taxon>
        <taxon>PACMAD clade</taxon>
        <taxon>Arundinoideae</taxon>
        <taxon>Arundineae</taxon>
        <taxon>Arundo</taxon>
    </lineage>
</organism>